<accession>A0AAE0T395</accession>
<dbReference type="Proteomes" id="UP001195483">
    <property type="component" value="Unassembled WGS sequence"/>
</dbReference>
<sequence>MVGTLSVEKRADPDRGLRHTTQIYTLQVIMNGIPKDNETALDWHLEECEGDPKCGCKEDQISTEQE</sequence>
<organism evidence="1 2">
    <name type="scientific">Potamilus streckersoni</name>
    <dbReference type="NCBI Taxonomy" id="2493646"/>
    <lineage>
        <taxon>Eukaryota</taxon>
        <taxon>Metazoa</taxon>
        <taxon>Spiralia</taxon>
        <taxon>Lophotrochozoa</taxon>
        <taxon>Mollusca</taxon>
        <taxon>Bivalvia</taxon>
        <taxon>Autobranchia</taxon>
        <taxon>Heteroconchia</taxon>
        <taxon>Palaeoheterodonta</taxon>
        <taxon>Unionida</taxon>
        <taxon>Unionoidea</taxon>
        <taxon>Unionidae</taxon>
        <taxon>Ambleminae</taxon>
        <taxon>Lampsilini</taxon>
        <taxon>Potamilus</taxon>
    </lineage>
</organism>
<dbReference type="EMBL" id="JAEAOA010001258">
    <property type="protein sequence ID" value="KAK3602569.1"/>
    <property type="molecule type" value="Genomic_DNA"/>
</dbReference>
<name>A0AAE0T395_9BIVA</name>
<gene>
    <name evidence="1" type="ORF">CHS0354_020629</name>
</gene>
<evidence type="ECO:0000313" key="1">
    <source>
        <dbReference type="EMBL" id="KAK3602569.1"/>
    </source>
</evidence>
<comment type="caution">
    <text evidence="1">The sequence shown here is derived from an EMBL/GenBank/DDBJ whole genome shotgun (WGS) entry which is preliminary data.</text>
</comment>
<reference evidence="1" key="1">
    <citation type="journal article" date="2021" name="Genome Biol. Evol.">
        <title>A High-Quality Reference Genome for a Parasitic Bivalve with Doubly Uniparental Inheritance (Bivalvia: Unionida).</title>
        <authorList>
            <person name="Smith C.H."/>
        </authorList>
    </citation>
    <scope>NUCLEOTIDE SEQUENCE</scope>
    <source>
        <strain evidence="1">CHS0354</strain>
    </source>
</reference>
<reference evidence="1" key="2">
    <citation type="journal article" date="2021" name="Genome Biol. Evol.">
        <title>Developing a high-quality reference genome for a parasitic bivalve with doubly uniparental inheritance (Bivalvia: Unionida).</title>
        <authorList>
            <person name="Smith C.H."/>
        </authorList>
    </citation>
    <scope>NUCLEOTIDE SEQUENCE</scope>
    <source>
        <strain evidence="1">CHS0354</strain>
        <tissue evidence="1">Mantle</tissue>
    </source>
</reference>
<protein>
    <submittedName>
        <fullName evidence="1">Uncharacterized protein</fullName>
    </submittedName>
</protein>
<reference evidence="1" key="3">
    <citation type="submission" date="2023-05" db="EMBL/GenBank/DDBJ databases">
        <authorList>
            <person name="Smith C.H."/>
        </authorList>
    </citation>
    <scope>NUCLEOTIDE SEQUENCE</scope>
    <source>
        <strain evidence="1">CHS0354</strain>
        <tissue evidence="1">Mantle</tissue>
    </source>
</reference>
<dbReference type="AlphaFoldDB" id="A0AAE0T395"/>
<keyword evidence="2" id="KW-1185">Reference proteome</keyword>
<evidence type="ECO:0000313" key="2">
    <source>
        <dbReference type="Proteomes" id="UP001195483"/>
    </source>
</evidence>
<proteinExistence type="predicted"/>